<evidence type="ECO:0000313" key="3">
    <source>
        <dbReference type="Proteomes" id="UP000094025"/>
    </source>
</evidence>
<dbReference type="InterPro" id="IPR029063">
    <property type="entry name" value="SAM-dependent_MTases_sf"/>
</dbReference>
<name>A0A178XH28_9HYPH</name>
<dbReference type="OrthoDB" id="9777830at2"/>
<keyword evidence="2" id="KW-0830">Ubiquinone</keyword>
<dbReference type="SUPFAM" id="SSF53335">
    <property type="entry name" value="S-adenosyl-L-methionine-dependent methyltransferases"/>
    <property type="match status" value="1"/>
</dbReference>
<accession>A0A178XH28</accession>
<feature type="domain" description="Methyltransferase" evidence="1">
    <location>
        <begin position="44"/>
        <end position="133"/>
    </location>
</feature>
<proteinExistence type="predicted"/>
<evidence type="ECO:0000259" key="1">
    <source>
        <dbReference type="Pfam" id="PF13649"/>
    </source>
</evidence>
<dbReference type="EMBL" id="LPUX01000068">
    <property type="protein sequence ID" value="OAP34557.1"/>
    <property type="molecule type" value="Genomic_DNA"/>
</dbReference>
<dbReference type="AlphaFoldDB" id="A0A178XH28"/>
<dbReference type="PANTHER" id="PTHR43591">
    <property type="entry name" value="METHYLTRANSFERASE"/>
    <property type="match status" value="1"/>
</dbReference>
<dbReference type="Gene3D" id="3.40.50.150">
    <property type="entry name" value="Vaccinia Virus protein VP39"/>
    <property type="match status" value="1"/>
</dbReference>
<reference evidence="2 3" key="1">
    <citation type="journal article" date="2016" name="Int. J. Syst. Evol. Microbiol.">
        <title>Ensifer glycinis sp. nov., an novel rhizobial species associated with Glycine spp.</title>
        <authorList>
            <person name="Yan H."/>
            <person name="Yan J."/>
            <person name="Sui X.H."/>
            <person name="Wang E.T."/>
            <person name="Chen W.X."/>
            <person name="Zhang X.X."/>
            <person name="Chen W.F."/>
        </authorList>
    </citation>
    <scope>NUCLEOTIDE SEQUENCE [LARGE SCALE GENOMIC DNA]</scope>
    <source>
        <strain evidence="2 3">CCBAU 23380</strain>
    </source>
</reference>
<dbReference type="CDD" id="cd02440">
    <property type="entry name" value="AdoMet_MTases"/>
    <property type="match status" value="1"/>
</dbReference>
<dbReference type="PANTHER" id="PTHR43591:SF24">
    <property type="entry name" value="2-METHOXY-6-POLYPRENYL-1,4-BENZOQUINOL METHYLASE, MITOCHONDRIAL"/>
    <property type="match status" value="1"/>
</dbReference>
<dbReference type="RefSeq" id="WP_064244740.1">
    <property type="nucleotide sequence ID" value="NZ_LPUX01000068.1"/>
</dbReference>
<organism evidence="2 3">
    <name type="scientific">Sinorhizobium glycinis</name>
    <dbReference type="NCBI Taxonomy" id="1472378"/>
    <lineage>
        <taxon>Bacteria</taxon>
        <taxon>Pseudomonadati</taxon>
        <taxon>Pseudomonadota</taxon>
        <taxon>Alphaproteobacteria</taxon>
        <taxon>Hyphomicrobiales</taxon>
        <taxon>Rhizobiaceae</taxon>
        <taxon>Sinorhizobium/Ensifer group</taxon>
        <taxon>Sinorhizobium</taxon>
    </lineage>
</organism>
<dbReference type="GO" id="GO:0008168">
    <property type="term" value="F:methyltransferase activity"/>
    <property type="evidence" value="ECO:0007669"/>
    <property type="project" value="TreeGrafter"/>
</dbReference>
<dbReference type="STRING" id="1472378.AU381_24860"/>
<dbReference type="InterPro" id="IPR041698">
    <property type="entry name" value="Methyltransf_25"/>
</dbReference>
<keyword evidence="3" id="KW-1185">Reference proteome</keyword>
<sequence>MREFENPDHWDTAARHYEKSAHPFTARYAEAALARVPLTSEARVLDVAAGTGALALAAARTGAQVLATDFSPGMVTRIAAARLPNVEARVMDGQKLDLPDAGFDAVFSIFGVIMFPDWRKGLAEMARVTRPGGYGVVATWQSRGAATFLLLTQIRQTLFPDLQSVAMPEAVQALNDPKDFAQELIDAGYRDPQIDQVIYEYELEVTTLNEPDTLFGMSPDWTSLSDQEKAAVVAEVRRIAADRAVLPIPSTALIGVARR</sequence>
<evidence type="ECO:0000313" key="2">
    <source>
        <dbReference type="EMBL" id="OAP34557.1"/>
    </source>
</evidence>
<protein>
    <submittedName>
        <fullName evidence="2">Ubiquinone biosynthesis protein UbiE</fullName>
    </submittedName>
</protein>
<comment type="caution">
    <text evidence="2">The sequence shown here is derived from an EMBL/GenBank/DDBJ whole genome shotgun (WGS) entry which is preliminary data.</text>
</comment>
<dbReference type="Pfam" id="PF13649">
    <property type="entry name" value="Methyltransf_25"/>
    <property type="match status" value="1"/>
</dbReference>
<dbReference type="Proteomes" id="UP000094025">
    <property type="component" value="Unassembled WGS sequence"/>
</dbReference>
<gene>
    <name evidence="2" type="ORF">AU381_24860</name>
</gene>